<accession>A0A7W9M1F5</accession>
<dbReference type="AlphaFoldDB" id="A0A7W9M1F5"/>
<dbReference type="InterPro" id="IPR045569">
    <property type="entry name" value="Metalloprtase-TldD/E_C"/>
</dbReference>
<evidence type="ECO:0000313" key="3">
    <source>
        <dbReference type="Proteomes" id="UP000552097"/>
    </source>
</evidence>
<comment type="caution">
    <text evidence="2">The sequence shown here is derived from an EMBL/GenBank/DDBJ whole genome shotgun (WGS) entry which is preliminary data.</text>
</comment>
<dbReference type="Pfam" id="PF19289">
    <property type="entry name" value="PmbA_TldD_3rd"/>
    <property type="match status" value="1"/>
</dbReference>
<feature type="domain" description="Metalloprotease TldD/E C-terminal" evidence="1">
    <location>
        <begin position="211"/>
        <end position="445"/>
    </location>
</feature>
<protein>
    <submittedName>
        <fullName evidence="2">Putative Zn-dependent protease</fullName>
    </submittedName>
</protein>
<keyword evidence="2" id="KW-0378">Hydrolase</keyword>
<dbReference type="InterPro" id="IPR036059">
    <property type="entry name" value="TldD/PmbA_sf"/>
</dbReference>
<dbReference type="RefSeq" id="WP_221483554.1">
    <property type="nucleotide sequence ID" value="NZ_JACHMO010000001.1"/>
</dbReference>
<gene>
    <name evidence="2" type="ORF">F4560_003688</name>
</gene>
<dbReference type="EMBL" id="JACHMO010000001">
    <property type="protein sequence ID" value="MBB5803920.1"/>
    <property type="molecule type" value="Genomic_DNA"/>
</dbReference>
<keyword evidence="2" id="KW-0645">Protease</keyword>
<dbReference type="InterPro" id="IPR035068">
    <property type="entry name" value="TldD/PmbA_N"/>
</dbReference>
<organism evidence="2 3">
    <name type="scientific">Saccharothrix ecbatanensis</name>
    <dbReference type="NCBI Taxonomy" id="1105145"/>
    <lineage>
        <taxon>Bacteria</taxon>
        <taxon>Bacillati</taxon>
        <taxon>Actinomycetota</taxon>
        <taxon>Actinomycetes</taxon>
        <taxon>Pseudonocardiales</taxon>
        <taxon>Pseudonocardiaceae</taxon>
        <taxon>Saccharothrix</taxon>
    </lineage>
</organism>
<dbReference type="Proteomes" id="UP000552097">
    <property type="component" value="Unassembled WGS sequence"/>
</dbReference>
<dbReference type="SUPFAM" id="SSF111283">
    <property type="entry name" value="Putative modulator of DNA gyrase, PmbA/TldD"/>
    <property type="match status" value="1"/>
</dbReference>
<dbReference type="PANTHER" id="PTHR43666">
    <property type="entry name" value="TLDD PROTEIN"/>
    <property type="match status" value="1"/>
</dbReference>
<sequence length="448" mass="47275">MIAAHELVERALAAGRPGDQVVVIVDDTTHAHLRWAGDVTTSAAHVLDRQVHVAVITSGRTAGVVSVGGALDAAAVRDLVETASTVARRSDAVVGSLPPADHPAAPDWHEPAVTASPGVLDGLAGDLRGAARGFALHCYAEQEVRTTLLGTSTGVRRRHVQPSGLVELTARAGTSSAWVGVDVPDLSDLDPLLDGLERRLDWGRRRVDVPPGRYEVLLPPSCTADLLKHLYRSAGGRDAGEGRTAFSVPGGGTRLGDRVAALPLTLRSDPAYKGLECAPFVVARVSGADTSVADNGLALGPTNWITDGMLTALVHTRASAGGRPVTPRIGNLVLEGPAGGPSTLSEMIASTRHGLLLTSLWYLREVDTRALRLTGLTRDGVYVVRDGEVVGCSTDDFRFNESPLHLLDRVTEVGPTSVTLPREPDDERIRTSMPPLRVMDFSVVGARV</sequence>
<reference evidence="2 3" key="1">
    <citation type="submission" date="2020-08" db="EMBL/GenBank/DDBJ databases">
        <title>Sequencing the genomes of 1000 actinobacteria strains.</title>
        <authorList>
            <person name="Klenk H.-P."/>
        </authorList>
    </citation>
    <scope>NUCLEOTIDE SEQUENCE [LARGE SCALE GENOMIC DNA]</scope>
    <source>
        <strain evidence="2 3">DSM 45486</strain>
    </source>
</reference>
<keyword evidence="3" id="KW-1185">Reference proteome</keyword>
<dbReference type="GO" id="GO:0008237">
    <property type="term" value="F:metallopeptidase activity"/>
    <property type="evidence" value="ECO:0007669"/>
    <property type="project" value="InterPro"/>
</dbReference>
<evidence type="ECO:0000259" key="1">
    <source>
        <dbReference type="Pfam" id="PF19289"/>
    </source>
</evidence>
<dbReference type="PANTHER" id="PTHR43666:SF1">
    <property type="entry name" value="CONSERVED PROTEIN"/>
    <property type="match status" value="1"/>
</dbReference>
<evidence type="ECO:0000313" key="2">
    <source>
        <dbReference type="EMBL" id="MBB5803920.1"/>
    </source>
</evidence>
<name>A0A7W9M1F5_9PSEU</name>
<proteinExistence type="predicted"/>
<dbReference type="Gene3D" id="3.30.2290.10">
    <property type="entry name" value="PmbA/TldD superfamily"/>
    <property type="match status" value="1"/>
</dbReference>
<dbReference type="GO" id="GO:0006508">
    <property type="term" value="P:proteolysis"/>
    <property type="evidence" value="ECO:0007669"/>
    <property type="project" value="UniProtKB-KW"/>
</dbReference>